<keyword evidence="5" id="KW-0813">Transport</keyword>
<reference evidence="7" key="1">
    <citation type="submission" date="2019-03" db="EMBL/GenBank/DDBJ databases">
        <title>Afifella sp. nov., isolated from activated sludge.</title>
        <authorList>
            <person name="Li Q."/>
            <person name="Liu Y."/>
        </authorList>
    </citation>
    <scope>NUCLEOTIDE SEQUENCE</scope>
    <source>
        <strain evidence="7">L72</strain>
    </source>
</reference>
<dbReference type="PRINTS" id="PR01907">
    <property type="entry name" value="WORMGLOBIN"/>
</dbReference>
<dbReference type="SUPFAM" id="SSF46458">
    <property type="entry name" value="Globin-like"/>
    <property type="match status" value="1"/>
</dbReference>
<evidence type="ECO:0000313" key="7">
    <source>
        <dbReference type="EMBL" id="MYZ50134.1"/>
    </source>
</evidence>
<evidence type="ECO:0000256" key="2">
    <source>
        <dbReference type="ARBA" id="ARBA00022621"/>
    </source>
</evidence>
<dbReference type="InterPro" id="IPR012292">
    <property type="entry name" value="Globin/Proto"/>
</dbReference>
<dbReference type="GO" id="GO:0071500">
    <property type="term" value="P:cellular response to nitrosative stress"/>
    <property type="evidence" value="ECO:0007669"/>
    <property type="project" value="TreeGrafter"/>
</dbReference>
<keyword evidence="8" id="KW-1185">Reference proteome</keyword>
<comment type="similarity">
    <text evidence="5">Belongs to the globin family.</text>
</comment>
<keyword evidence="1 5" id="KW-0349">Heme</keyword>
<evidence type="ECO:0000313" key="8">
    <source>
        <dbReference type="Proteomes" id="UP000773614"/>
    </source>
</evidence>
<dbReference type="CDD" id="cd12131">
    <property type="entry name" value="HGbI-like"/>
    <property type="match status" value="1"/>
</dbReference>
<dbReference type="PANTHER" id="PTHR43396:SF3">
    <property type="entry name" value="FLAVOHEMOPROTEIN"/>
    <property type="match status" value="1"/>
</dbReference>
<dbReference type="OrthoDB" id="3213438at2"/>
<keyword evidence="7" id="KW-0675">Receptor</keyword>
<dbReference type="PROSITE" id="PS01033">
    <property type="entry name" value="GLOBIN"/>
    <property type="match status" value="1"/>
</dbReference>
<dbReference type="Gene3D" id="1.10.490.10">
    <property type="entry name" value="Globins"/>
    <property type="match status" value="1"/>
</dbReference>
<comment type="caution">
    <text evidence="7">The sequence shown here is derived from an EMBL/GenBank/DDBJ whole genome shotgun (WGS) entry which is preliminary data.</text>
</comment>
<accession>A0A964WVK1</accession>
<dbReference type="GO" id="GO:0005344">
    <property type="term" value="F:oxygen carrier activity"/>
    <property type="evidence" value="ECO:0007669"/>
    <property type="project" value="UniProtKB-KW"/>
</dbReference>
<dbReference type="InterPro" id="IPR009050">
    <property type="entry name" value="Globin-like_sf"/>
</dbReference>
<evidence type="ECO:0000256" key="4">
    <source>
        <dbReference type="ARBA" id="ARBA00023004"/>
    </source>
</evidence>
<dbReference type="RefSeq" id="WP_161142463.1">
    <property type="nucleotide sequence ID" value="NZ_SPKJ01000126.1"/>
</dbReference>
<dbReference type="PANTHER" id="PTHR43396">
    <property type="entry name" value="FLAVOHEMOPROTEIN"/>
    <property type="match status" value="1"/>
</dbReference>
<dbReference type="GO" id="GO:0046210">
    <property type="term" value="P:nitric oxide catabolic process"/>
    <property type="evidence" value="ECO:0007669"/>
    <property type="project" value="TreeGrafter"/>
</dbReference>
<evidence type="ECO:0000259" key="6">
    <source>
        <dbReference type="PROSITE" id="PS01033"/>
    </source>
</evidence>
<dbReference type="Proteomes" id="UP000773614">
    <property type="component" value="Unassembled WGS sequence"/>
</dbReference>
<organism evidence="7 8">
    <name type="scientific">Propylenella binzhouense</name>
    <dbReference type="NCBI Taxonomy" id="2555902"/>
    <lineage>
        <taxon>Bacteria</taxon>
        <taxon>Pseudomonadati</taxon>
        <taxon>Pseudomonadota</taxon>
        <taxon>Alphaproteobacteria</taxon>
        <taxon>Hyphomicrobiales</taxon>
        <taxon>Propylenellaceae</taxon>
        <taxon>Propylenella</taxon>
    </lineage>
</organism>
<protein>
    <submittedName>
        <fullName evidence="7">Hemin receptor</fullName>
    </submittedName>
</protein>
<dbReference type="InterPro" id="IPR000971">
    <property type="entry name" value="Globin"/>
</dbReference>
<dbReference type="GO" id="GO:0008941">
    <property type="term" value="F:nitric oxide dioxygenase NAD(P)H activity"/>
    <property type="evidence" value="ECO:0007669"/>
    <property type="project" value="TreeGrafter"/>
</dbReference>
<dbReference type="GO" id="GO:0019825">
    <property type="term" value="F:oxygen binding"/>
    <property type="evidence" value="ECO:0007669"/>
    <property type="project" value="InterPro"/>
</dbReference>
<keyword evidence="4" id="KW-0408">Iron</keyword>
<keyword evidence="2 5" id="KW-0561">Oxygen transport</keyword>
<gene>
    <name evidence="7" type="ORF">E4O86_20720</name>
</gene>
<sequence length="141" mass="14841">MTPDEIARVQDSFAKVAPIADAAAGLFYARLFETAPEVRPLFKGDMAEQGRKLMATLAMVVNGLRDPAAIVPGAQRLAVRHAGYGVTPAHYAPVGAALLWTLEQGLGDAFDPETKAAWSAAYTLLSAVMIDAAEASRVAAE</sequence>
<evidence type="ECO:0000256" key="1">
    <source>
        <dbReference type="ARBA" id="ARBA00022617"/>
    </source>
</evidence>
<keyword evidence="3" id="KW-0479">Metal-binding</keyword>
<dbReference type="AlphaFoldDB" id="A0A964WVK1"/>
<evidence type="ECO:0000256" key="5">
    <source>
        <dbReference type="RuleBase" id="RU000356"/>
    </source>
</evidence>
<dbReference type="GO" id="GO:0071949">
    <property type="term" value="F:FAD binding"/>
    <property type="evidence" value="ECO:0007669"/>
    <property type="project" value="TreeGrafter"/>
</dbReference>
<dbReference type="GO" id="GO:0046872">
    <property type="term" value="F:metal ion binding"/>
    <property type="evidence" value="ECO:0007669"/>
    <property type="project" value="UniProtKB-KW"/>
</dbReference>
<dbReference type="GO" id="GO:0020037">
    <property type="term" value="F:heme binding"/>
    <property type="evidence" value="ECO:0007669"/>
    <property type="project" value="InterPro"/>
</dbReference>
<proteinExistence type="inferred from homology"/>
<dbReference type="Pfam" id="PF00042">
    <property type="entry name" value="Globin"/>
    <property type="match status" value="1"/>
</dbReference>
<feature type="domain" description="Globin" evidence="6">
    <location>
        <begin position="1"/>
        <end position="134"/>
    </location>
</feature>
<evidence type="ECO:0000256" key="3">
    <source>
        <dbReference type="ARBA" id="ARBA00022723"/>
    </source>
</evidence>
<name>A0A964WVK1_9HYPH</name>
<dbReference type="EMBL" id="SPKJ01000126">
    <property type="protein sequence ID" value="MYZ50134.1"/>
    <property type="molecule type" value="Genomic_DNA"/>
</dbReference>